<feature type="transmembrane region" description="Helical" evidence="9">
    <location>
        <begin position="21"/>
        <end position="42"/>
    </location>
</feature>
<comment type="similarity">
    <text evidence="2 7">Belongs to the sodium:solute symporter (SSF) (TC 2.A.21) family.</text>
</comment>
<evidence type="ECO:0000313" key="11">
    <source>
        <dbReference type="Proteomes" id="UP000019384"/>
    </source>
</evidence>
<organism evidence="10 11">
    <name type="scientific">Kuraishia capsulata CBS 1993</name>
    <dbReference type="NCBI Taxonomy" id="1382522"/>
    <lineage>
        <taxon>Eukaryota</taxon>
        <taxon>Fungi</taxon>
        <taxon>Dikarya</taxon>
        <taxon>Ascomycota</taxon>
        <taxon>Saccharomycotina</taxon>
        <taxon>Pichiomycetes</taxon>
        <taxon>Pichiales</taxon>
        <taxon>Pichiaceae</taxon>
        <taxon>Kuraishia</taxon>
    </lineage>
</organism>
<evidence type="ECO:0000313" key="10">
    <source>
        <dbReference type="EMBL" id="CDK25206.1"/>
    </source>
</evidence>
<dbReference type="STRING" id="1382522.W6MH09"/>
<dbReference type="GO" id="GO:0015606">
    <property type="term" value="F:spermidine transmembrane transporter activity"/>
    <property type="evidence" value="ECO:0007669"/>
    <property type="project" value="TreeGrafter"/>
</dbReference>
<feature type="transmembrane region" description="Helical" evidence="9">
    <location>
        <begin position="168"/>
        <end position="191"/>
    </location>
</feature>
<accession>W6MH09</accession>
<evidence type="ECO:0000256" key="2">
    <source>
        <dbReference type="ARBA" id="ARBA00006434"/>
    </source>
</evidence>
<evidence type="ECO:0000256" key="9">
    <source>
        <dbReference type="SAM" id="Phobius"/>
    </source>
</evidence>
<dbReference type="AlphaFoldDB" id="W6MH09"/>
<sequence>MGCGVLTTYTEIANIAGLHGLLVYTLTGAIPIFMFSFFGPLIRRRCPDGFVLTEWVFLRYGRICGWYLSVFTILTMYLYMVSELTAVQYAIEALTGINATPCLIIECVVTSIYTALGGFKVSFITDTWQAAFVMIIMVVAIIAYATNINIDMTLKHETEHQLLGANKLGWMLVYILFVAILTNDAFMAGFWLRTFAAKTNRDLFIGTGIASFVAFFLCFLVGITGIIAVWTGDLQINDPEGYNAFFILIANMGTWVTVIILIFAVALSTATFDSLQSAMTSTISNDLFRNKISINWIRLIVLIIMVPCIVVAVKAATNVLQIYLIADLVSASIIPVMFLGLWDRMYFLTSWEVMGGGLGALVGVFIFGTVYYGNAKDGGKLLLVWNGIYDSEDWGPFGAFVIAPFGGILIGFAILAIRLAILKVYSKAKGKPFTALDKPAPRAPPSELTEEESVERDIEDTVPKDIDSFENI</sequence>
<dbReference type="EMBL" id="HG793125">
    <property type="protein sequence ID" value="CDK25206.1"/>
    <property type="molecule type" value="Genomic_DNA"/>
</dbReference>
<dbReference type="GO" id="GO:0005886">
    <property type="term" value="C:plasma membrane"/>
    <property type="evidence" value="ECO:0007669"/>
    <property type="project" value="TreeGrafter"/>
</dbReference>
<feature type="transmembrane region" description="Helical" evidence="9">
    <location>
        <begin position="203"/>
        <end position="230"/>
    </location>
</feature>
<dbReference type="Gene3D" id="1.20.1730.10">
    <property type="entry name" value="Sodium/glucose cotransporter"/>
    <property type="match status" value="1"/>
</dbReference>
<dbReference type="Pfam" id="PF00474">
    <property type="entry name" value="SSF"/>
    <property type="match status" value="1"/>
</dbReference>
<keyword evidence="4 9" id="KW-0812">Transmembrane</keyword>
<feature type="region of interest" description="Disordered" evidence="8">
    <location>
        <begin position="432"/>
        <end position="472"/>
    </location>
</feature>
<dbReference type="HOGENOM" id="CLU_023225_0_0_1"/>
<gene>
    <name evidence="10" type="ORF">KUCA_T00001173001</name>
</gene>
<proteinExistence type="inferred from homology"/>
<protein>
    <recommendedName>
        <fullName evidence="12">Urea transport protein</fullName>
    </recommendedName>
</protein>
<feature type="transmembrane region" description="Helical" evidence="9">
    <location>
        <begin position="322"/>
        <end position="341"/>
    </location>
</feature>
<evidence type="ECO:0008006" key="12">
    <source>
        <dbReference type="Google" id="ProtNLM"/>
    </source>
</evidence>
<evidence type="ECO:0000256" key="4">
    <source>
        <dbReference type="ARBA" id="ARBA00022692"/>
    </source>
</evidence>
<dbReference type="InterPro" id="IPR001734">
    <property type="entry name" value="Na/solute_symporter"/>
</dbReference>
<evidence type="ECO:0000256" key="7">
    <source>
        <dbReference type="RuleBase" id="RU362091"/>
    </source>
</evidence>
<dbReference type="InterPro" id="IPR038377">
    <property type="entry name" value="Na/Glc_symporter_sf"/>
</dbReference>
<dbReference type="InterPro" id="IPR050277">
    <property type="entry name" value="Sodium:Solute_Symporter"/>
</dbReference>
<keyword evidence="11" id="KW-1185">Reference proteome</keyword>
<evidence type="ECO:0000256" key="3">
    <source>
        <dbReference type="ARBA" id="ARBA00022448"/>
    </source>
</evidence>
<keyword evidence="6 9" id="KW-0472">Membrane</keyword>
<reference evidence="10" key="2">
    <citation type="submission" date="2014-02" db="EMBL/GenBank/DDBJ databases">
        <title>Complete DNA sequence of /Kuraishia capsulata/ illustrates novel genomic features among budding yeasts (/Saccharomycotina/).</title>
        <authorList>
            <person name="Morales L."/>
            <person name="Noel B."/>
            <person name="Porcel B."/>
            <person name="Marcet-Houben M."/>
            <person name="Hullo M-F."/>
            <person name="Sacerdot C."/>
            <person name="Tekaia F."/>
            <person name="Leh-Louis V."/>
            <person name="Despons L."/>
            <person name="Khanna V."/>
            <person name="Aury J-M."/>
            <person name="Barbe V."/>
            <person name="Couloux A."/>
            <person name="Labadie K."/>
            <person name="Pelletier E."/>
            <person name="Souciet J-L."/>
            <person name="Boekhout T."/>
            <person name="Gabaldon T."/>
            <person name="Wincker P."/>
            <person name="Dujon B."/>
        </authorList>
    </citation>
    <scope>NUCLEOTIDE SEQUENCE</scope>
    <source>
        <strain evidence="10">CBS 1993</strain>
    </source>
</reference>
<feature type="transmembrane region" description="Helical" evidence="9">
    <location>
        <begin position="93"/>
        <end position="116"/>
    </location>
</feature>
<dbReference type="OrthoDB" id="6132759at2759"/>
<evidence type="ECO:0000256" key="8">
    <source>
        <dbReference type="SAM" id="MobiDB-lite"/>
    </source>
</evidence>
<evidence type="ECO:0000256" key="5">
    <source>
        <dbReference type="ARBA" id="ARBA00022989"/>
    </source>
</evidence>
<feature type="transmembrane region" description="Helical" evidence="9">
    <location>
        <begin position="394"/>
        <end position="421"/>
    </location>
</feature>
<dbReference type="PROSITE" id="PS50283">
    <property type="entry name" value="NA_SOLUT_SYMP_3"/>
    <property type="match status" value="1"/>
</dbReference>
<feature type="transmembrane region" description="Helical" evidence="9">
    <location>
        <begin position="128"/>
        <end position="148"/>
    </location>
</feature>
<evidence type="ECO:0000256" key="6">
    <source>
        <dbReference type="ARBA" id="ARBA00023136"/>
    </source>
</evidence>
<keyword evidence="3" id="KW-0813">Transport</keyword>
<feature type="transmembrane region" description="Helical" evidence="9">
    <location>
        <begin position="353"/>
        <end position="374"/>
    </location>
</feature>
<reference evidence="10" key="1">
    <citation type="submission" date="2013-12" db="EMBL/GenBank/DDBJ databases">
        <authorList>
            <person name="Genoscope - CEA"/>
        </authorList>
    </citation>
    <scope>NUCLEOTIDE SEQUENCE</scope>
    <source>
        <strain evidence="10">CBS 1993</strain>
    </source>
</reference>
<dbReference type="Proteomes" id="UP000019384">
    <property type="component" value="Unassembled WGS sequence"/>
</dbReference>
<dbReference type="GeneID" id="34518606"/>
<feature type="transmembrane region" description="Helical" evidence="9">
    <location>
        <begin position="63"/>
        <end position="81"/>
    </location>
</feature>
<feature type="transmembrane region" description="Helical" evidence="9">
    <location>
        <begin position="242"/>
        <end position="275"/>
    </location>
</feature>
<name>W6MH09_9ASCO</name>
<keyword evidence="5 9" id="KW-1133">Transmembrane helix</keyword>
<evidence type="ECO:0000256" key="1">
    <source>
        <dbReference type="ARBA" id="ARBA00004141"/>
    </source>
</evidence>
<feature type="compositionally biased region" description="Basic and acidic residues" evidence="8">
    <location>
        <begin position="455"/>
        <end position="472"/>
    </location>
</feature>
<comment type="subcellular location">
    <subcellularLocation>
        <location evidence="1">Membrane</location>
        <topology evidence="1">Multi-pass membrane protein</topology>
    </subcellularLocation>
</comment>
<feature type="transmembrane region" description="Helical" evidence="9">
    <location>
        <begin position="296"/>
        <end position="316"/>
    </location>
</feature>
<dbReference type="PANTHER" id="PTHR48086">
    <property type="entry name" value="SODIUM/PROLINE SYMPORTER-RELATED"/>
    <property type="match status" value="1"/>
</dbReference>
<dbReference type="RefSeq" id="XP_022457218.1">
    <property type="nucleotide sequence ID" value="XM_022605783.1"/>
</dbReference>
<dbReference type="PANTHER" id="PTHR48086:SF10">
    <property type="entry name" value="AGR155CP"/>
    <property type="match status" value="1"/>
</dbReference>